<evidence type="ECO:0000313" key="3">
    <source>
        <dbReference type="Proteomes" id="UP000649829"/>
    </source>
</evidence>
<reference evidence="2" key="1">
    <citation type="journal article" date="2014" name="Int. J. Syst. Evol. Microbiol.">
        <title>Complete genome sequence of Corynebacterium casei LMG S-19264T (=DSM 44701T), isolated from a smear-ripened cheese.</title>
        <authorList>
            <consortium name="US DOE Joint Genome Institute (JGI-PGF)"/>
            <person name="Walter F."/>
            <person name="Albersmeier A."/>
            <person name="Kalinowski J."/>
            <person name="Ruckert C."/>
        </authorList>
    </citation>
    <scope>NUCLEOTIDE SEQUENCE</scope>
    <source>
        <strain evidence="2">CGMCC 1.6293</strain>
    </source>
</reference>
<accession>A0A917WEA1</accession>
<reference evidence="2" key="2">
    <citation type="submission" date="2020-09" db="EMBL/GenBank/DDBJ databases">
        <authorList>
            <person name="Sun Q."/>
            <person name="Zhou Y."/>
        </authorList>
    </citation>
    <scope>NUCLEOTIDE SEQUENCE</scope>
    <source>
        <strain evidence="2">CGMCC 1.6293</strain>
    </source>
</reference>
<evidence type="ECO:0000256" key="1">
    <source>
        <dbReference type="SAM" id="MobiDB-lite"/>
    </source>
</evidence>
<dbReference type="EMBL" id="BMLF01000001">
    <property type="protein sequence ID" value="GGL96634.1"/>
    <property type="molecule type" value="Genomic_DNA"/>
</dbReference>
<proteinExistence type="predicted"/>
<feature type="compositionally biased region" description="Basic and acidic residues" evidence="1">
    <location>
        <begin position="28"/>
        <end position="37"/>
    </location>
</feature>
<sequence>MATGGGPEEKSAGPSEGVAQGGVAPETGAKEKRHGQDPWRSLLNQARSLREPCLTR</sequence>
<dbReference type="AlphaFoldDB" id="A0A917WEA1"/>
<protein>
    <submittedName>
        <fullName evidence="2">Uncharacterized protein</fullName>
    </submittedName>
</protein>
<comment type="caution">
    <text evidence="2">The sequence shown here is derived from an EMBL/GenBank/DDBJ whole genome shotgun (WGS) entry which is preliminary data.</text>
</comment>
<dbReference type="Proteomes" id="UP000649829">
    <property type="component" value="Unassembled WGS sequence"/>
</dbReference>
<organism evidence="2 3">
    <name type="scientific">Pseudooceanicola nanhaiensis</name>
    <dbReference type="NCBI Taxonomy" id="375761"/>
    <lineage>
        <taxon>Bacteria</taxon>
        <taxon>Pseudomonadati</taxon>
        <taxon>Pseudomonadota</taxon>
        <taxon>Alphaproteobacteria</taxon>
        <taxon>Rhodobacterales</taxon>
        <taxon>Paracoccaceae</taxon>
        <taxon>Pseudooceanicola</taxon>
    </lineage>
</organism>
<name>A0A917WEA1_9RHOB</name>
<gene>
    <name evidence="2" type="ORF">GCM10011534_18360</name>
</gene>
<feature type="region of interest" description="Disordered" evidence="1">
    <location>
        <begin position="1"/>
        <end position="56"/>
    </location>
</feature>
<keyword evidence="3" id="KW-1185">Reference proteome</keyword>
<evidence type="ECO:0000313" key="2">
    <source>
        <dbReference type="EMBL" id="GGL96634.1"/>
    </source>
</evidence>